<protein>
    <recommendedName>
        <fullName evidence="4">Methyltransferase domain-containing protein</fullName>
    </recommendedName>
</protein>
<evidence type="ECO:0000313" key="2">
    <source>
        <dbReference type="EMBL" id="OGG18414.1"/>
    </source>
</evidence>
<dbReference type="EMBL" id="MFJM01000016">
    <property type="protein sequence ID" value="OGG18414.1"/>
    <property type="molecule type" value="Genomic_DNA"/>
</dbReference>
<dbReference type="STRING" id="1798383.A3D78_00760"/>
<dbReference type="Proteomes" id="UP000176253">
    <property type="component" value="Unassembled WGS sequence"/>
</dbReference>
<dbReference type="InterPro" id="IPR029063">
    <property type="entry name" value="SAM-dependent_MTases_sf"/>
</dbReference>
<feature type="transmembrane region" description="Helical" evidence="1">
    <location>
        <begin position="227"/>
        <end position="245"/>
    </location>
</feature>
<gene>
    <name evidence="2" type="ORF">A3D78_00760</name>
</gene>
<organism evidence="2 3">
    <name type="scientific">Candidatus Gottesmanbacteria bacterium RIFCSPHIGHO2_02_FULL_39_14</name>
    <dbReference type="NCBI Taxonomy" id="1798383"/>
    <lineage>
        <taxon>Bacteria</taxon>
        <taxon>Candidatus Gottesmaniibacteriota</taxon>
    </lineage>
</organism>
<dbReference type="CDD" id="cd02440">
    <property type="entry name" value="AdoMet_MTases"/>
    <property type="match status" value="1"/>
</dbReference>
<dbReference type="Pfam" id="PF13489">
    <property type="entry name" value="Methyltransf_23"/>
    <property type="match status" value="1"/>
</dbReference>
<reference evidence="2 3" key="1">
    <citation type="journal article" date="2016" name="Nat. Commun.">
        <title>Thousands of microbial genomes shed light on interconnected biogeochemical processes in an aquifer system.</title>
        <authorList>
            <person name="Anantharaman K."/>
            <person name="Brown C.T."/>
            <person name="Hug L.A."/>
            <person name="Sharon I."/>
            <person name="Castelle C.J."/>
            <person name="Probst A.J."/>
            <person name="Thomas B.C."/>
            <person name="Singh A."/>
            <person name="Wilkins M.J."/>
            <person name="Karaoz U."/>
            <person name="Brodie E.L."/>
            <person name="Williams K.H."/>
            <person name="Hubbard S.S."/>
            <person name="Banfield J.F."/>
        </authorList>
    </citation>
    <scope>NUCLEOTIDE SEQUENCE [LARGE SCALE GENOMIC DNA]</scope>
</reference>
<sequence>MKKKANIQEMQLYKLSEEIIDLAQNHDPFFNYLTRAIVLPNLKKKKARLIDLGCGGGRNLIAAAKKGYQVIGIDINRKALHIASKRLSEEGLASKNNLYSADITKMNGRKWGNFDYCILQEVIEHINNYQKAIDVAYRELKKGGVMILTTPNNPAQWNILDDYAGHLRRFTNLEIREALTRFTAVKVFTVGFPFHRLSIYFYNIYLNSIKGDHDAAVFRANSLFGKLYFYLGTILLYFDHLWNFIPRGTTIVAVAVK</sequence>
<dbReference type="AlphaFoldDB" id="A0A1F6A1C7"/>
<accession>A0A1F6A1C7</accession>
<evidence type="ECO:0000256" key="1">
    <source>
        <dbReference type="SAM" id="Phobius"/>
    </source>
</evidence>
<dbReference type="SUPFAM" id="SSF53335">
    <property type="entry name" value="S-adenosyl-L-methionine-dependent methyltransferases"/>
    <property type="match status" value="1"/>
</dbReference>
<proteinExistence type="predicted"/>
<keyword evidence="1" id="KW-0812">Transmembrane</keyword>
<evidence type="ECO:0000313" key="3">
    <source>
        <dbReference type="Proteomes" id="UP000176253"/>
    </source>
</evidence>
<keyword evidence="1" id="KW-0472">Membrane</keyword>
<dbReference type="Gene3D" id="3.40.50.150">
    <property type="entry name" value="Vaccinia Virus protein VP39"/>
    <property type="match status" value="1"/>
</dbReference>
<name>A0A1F6A1C7_9BACT</name>
<comment type="caution">
    <text evidence="2">The sequence shown here is derived from an EMBL/GenBank/DDBJ whole genome shotgun (WGS) entry which is preliminary data.</text>
</comment>
<dbReference type="PANTHER" id="PTHR43861">
    <property type="entry name" value="TRANS-ACONITATE 2-METHYLTRANSFERASE-RELATED"/>
    <property type="match status" value="1"/>
</dbReference>
<keyword evidence="1" id="KW-1133">Transmembrane helix</keyword>
<evidence type="ECO:0008006" key="4">
    <source>
        <dbReference type="Google" id="ProtNLM"/>
    </source>
</evidence>